<dbReference type="GO" id="GO:0004066">
    <property type="term" value="F:asparagine synthase (glutamine-hydrolyzing) activity"/>
    <property type="evidence" value="ECO:0007669"/>
    <property type="project" value="UniProtKB-EC"/>
</dbReference>
<evidence type="ECO:0000256" key="1">
    <source>
        <dbReference type="ARBA" id="ARBA00005187"/>
    </source>
</evidence>
<dbReference type="SUPFAM" id="SSF56235">
    <property type="entry name" value="N-terminal nucleophile aminohydrolases (Ntn hydrolases)"/>
    <property type="match status" value="1"/>
</dbReference>
<evidence type="ECO:0000313" key="6">
    <source>
        <dbReference type="Proteomes" id="UP000566813"/>
    </source>
</evidence>
<evidence type="ECO:0000259" key="4">
    <source>
        <dbReference type="Pfam" id="PF00733"/>
    </source>
</evidence>
<accession>A0A7X1FPK2</accession>
<dbReference type="Proteomes" id="UP000566813">
    <property type="component" value="Unassembled WGS sequence"/>
</dbReference>
<dbReference type="InterPro" id="IPR014729">
    <property type="entry name" value="Rossmann-like_a/b/a_fold"/>
</dbReference>
<comment type="catalytic activity">
    <reaction evidence="3">
        <text>L-aspartate + L-glutamine + ATP + H2O = L-asparagine + L-glutamate + AMP + diphosphate + H(+)</text>
        <dbReference type="Rhea" id="RHEA:12228"/>
        <dbReference type="ChEBI" id="CHEBI:15377"/>
        <dbReference type="ChEBI" id="CHEBI:15378"/>
        <dbReference type="ChEBI" id="CHEBI:29985"/>
        <dbReference type="ChEBI" id="CHEBI:29991"/>
        <dbReference type="ChEBI" id="CHEBI:30616"/>
        <dbReference type="ChEBI" id="CHEBI:33019"/>
        <dbReference type="ChEBI" id="CHEBI:58048"/>
        <dbReference type="ChEBI" id="CHEBI:58359"/>
        <dbReference type="ChEBI" id="CHEBI:456215"/>
        <dbReference type="EC" id="6.3.5.4"/>
    </reaction>
</comment>
<organism evidence="5 6">
    <name type="scientific">Novosphingobium flavum</name>
    <dbReference type="NCBI Taxonomy" id="1778672"/>
    <lineage>
        <taxon>Bacteria</taxon>
        <taxon>Pseudomonadati</taxon>
        <taxon>Pseudomonadota</taxon>
        <taxon>Alphaproteobacteria</taxon>
        <taxon>Sphingomonadales</taxon>
        <taxon>Sphingomonadaceae</taxon>
        <taxon>Novosphingobium</taxon>
    </lineage>
</organism>
<dbReference type="AlphaFoldDB" id="A0A7X1FPK2"/>
<evidence type="ECO:0000313" key="5">
    <source>
        <dbReference type="EMBL" id="MBC2664626.1"/>
    </source>
</evidence>
<sequence length="572" mass="64491">MHGWLDDLDTLIEELGAEAHGAGRNPARLYDLALSRWGDETDLKLTGTYAAITSLGDGRLRLARSPWSAPPLHFVHSAERAMASSVIRVLFEAGHPREVDYEFVADQLVQDHRPLQTVGWYRGVSRVPIGTRIVLSAKGAEITPYYDPHRVTPVHLPRDEDYVAAAHDLLARSARLALQDCRRPGLMLSGGLDSAMCATALLGELPSERRLATFTFCPDPAWDGRNQSTQFGNERPYVEAFAAMHPRIDAMFDNTGQFDTGLRDILRANDLPTANVANTGKYHGPWQMARTAGCDWLFNAEFGNFTISNDGRWSYVEYLKRGKWRQLAKALAQRGGDGRPLWRKVLALSILPLVPRRLRVALRRLVHPGDGDPVSNVSGLSPAARAAQAERARERGTDALMDDYHYPRSRAEFIARIWESADSGEDLDLAFERLYGIRRRDITAHRPLIEFCLGVPTRQYIHEGVDRWLARRMAEGRIPEKQRTERRQGNHHPDWHVQLGRRRAELAESLERLRDHPVLGEMLDIDRLNGLLEDWPEVAPLDKAQALPRAFAMTRALTAASFVCYAEGRNDF</sequence>
<evidence type="ECO:0000256" key="2">
    <source>
        <dbReference type="ARBA" id="ARBA00012737"/>
    </source>
</evidence>
<proteinExistence type="predicted"/>
<dbReference type="GO" id="GO:0006529">
    <property type="term" value="P:asparagine biosynthetic process"/>
    <property type="evidence" value="ECO:0007669"/>
    <property type="project" value="InterPro"/>
</dbReference>
<dbReference type="PANTHER" id="PTHR43284">
    <property type="entry name" value="ASPARAGINE SYNTHETASE (GLUTAMINE-HYDROLYZING)"/>
    <property type="match status" value="1"/>
</dbReference>
<dbReference type="RefSeq" id="WP_185662860.1">
    <property type="nucleotide sequence ID" value="NZ_JACLAW010000002.1"/>
</dbReference>
<dbReference type="Pfam" id="PF00733">
    <property type="entry name" value="Asn_synthase"/>
    <property type="match status" value="2"/>
</dbReference>
<dbReference type="EC" id="6.3.5.4" evidence="2"/>
<dbReference type="Gene3D" id="3.60.20.10">
    <property type="entry name" value="Glutamine Phosphoribosylpyrophosphate, subunit 1, domain 1"/>
    <property type="match status" value="1"/>
</dbReference>
<feature type="domain" description="Asparagine synthetase" evidence="4">
    <location>
        <begin position="167"/>
        <end position="283"/>
    </location>
</feature>
<name>A0A7X1FPK2_9SPHN</name>
<reference evidence="5 6" key="1">
    <citation type="submission" date="2020-08" db="EMBL/GenBank/DDBJ databases">
        <title>The genome sequence of type strain Novosphingobium flavum NBRC 111647.</title>
        <authorList>
            <person name="Liu Y."/>
        </authorList>
    </citation>
    <scope>NUCLEOTIDE SEQUENCE [LARGE SCALE GENOMIC DNA]</scope>
    <source>
        <strain evidence="5 6">NBRC 111647</strain>
    </source>
</reference>
<dbReference type="SUPFAM" id="SSF52402">
    <property type="entry name" value="Adenine nucleotide alpha hydrolases-like"/>
    <property type="match status" value="1"/>
</dbReference>
<evidence type="ECO:0000256" key="3">
    <source>
        <dbReference type="ARBA" id="ARBA00048741"/>
    </source>
</evidence>
<dbReference type="InterPro" id="IPR051786">
    <property type="entry name" value="ASN_synthetase/amidase"/>
</dbReference>
<comment type="pathway">
    <text evidence="1">Amino-acid biosynthesis; L-asparagine biosynthesis; L-asparagine from L-aspartate (L-Gln route): step 1/1.</text>
</comment>
<comment type="caution">
    <text evidence="5">The sequence shown here is derived from an EMBL/GenBank/DDBJ whole genome shotgun (WGS) entry which is preliminary data.</text>
</comment>
<feature type="domain" description="Asparagine synthetase" evidence="4">
    <location>
        <begin position="445"/>
        <end position="537"/>
    </location>
</feature>
<gene>
    <name evidence="5" type="ORF">H7F51_03725</name>
</gene>
<dbReference type="EMBL" id="JACLAW010000002">
    <property type="protein sequence ID" value="MBC2664626.1"/>
    <property type="molecule type" value="Genomic_DNA"/>
</dbReference>
<dbReference type="InterPro" id="IPR029055">
    <property type="entry name" value="Ntn_hydrolases_N"/>
</dbReference>
<dbReference type="Gene3D" id="3.40.50.620">
    <property type="entry name" value="HUPs"/>
    <property type="match status" value="1"/>
</dbReference>
<keyword evidence="6" id="KW-1185">Reference proteome</keyword>
<protein>
    <recommendedName>
        <fullName evidence="2">asparagine synthase (glutamine-hydrolyzing)</fullName>
        <ecNumber evidence="2">6.3.5.4</ecNumber>
    </recommendedName>
</protein>
<dbReference type="InterPro" id="IPR001962">
    <property type="entry name" value="Asn_synthase"/>
</dbReference>
<dbReference type="PANTHER" id="PTHR43284:SF1">
    <property type="entry name" value="ASPARAGINE SYNTHETASE"/>
    <property type="match status" value="1"/>
</dbReference>